<feature type="signal peptide" evidence="2">
    <location>
        <begin position="1"/>
        <end position="17"/>
    </location>
</feature>
<feature type="region of interest" description="Disordered" evidence="1">
    <location>
        <begin position="215"/>
        <end position="252"/>
    </location>
</feature>
<evidence type="ECO:0000256" key="1">
    <source>
        <dbReference type="SAM" id="MobiDB-lite"/>
    </source>
</evidence>
<sequence length="252" mass="25595">MIRLVLPLLFLASPALAADLVPCQTSVRGERIEFFYDPESPSLKESLSLRERLLGGKGEITCPGLVTLRALTPELSDADRAPFCLQWDKGNGTYLGYDLGPRDAWLTCRTAGKSFCERVNRSKEAAGRWGAAVSGLAVDAGVETAMHAAGVISVQGPAATIGQSLVGLGATAVQGVGAGAAIGAVAVTAVAVGGAIYVCSDSGAEAAAVMPVPERKLQPGEVPPGSALPEGTPPGPPPPPAIQPTPIAPAQP</sequence>
<protein>
    <submittedName>
        <fullName evidence="3">Uncharacterized protein</fullName>
    </submittedName>
</protein>
<dbReference type="OrthoDB" id="7689671at2"/>
<feature type="chain" id="PRO_5037507459" evidence="2">
    <location>
        <begin position="18"/>
        <end position="252"/>
    </location>
</feature>
<feature type="compositionally biased region" description="Pro residues" evidence="1">
    <location>
        <begin position="231"/>
        <end position="252"/>
    </location>
</feature>
<accession>A0A918DBS5</accession>
<gene>
    <name evidence="3" type="ORF">GCM10010991_02580</name>
</gene>
<evidence type="ECO:0000313" key="3">
    <source>
        <dbReference type="EMBL" id="GGO24326.1"/>
    </source>
</evidence>
<proteinExistence type="predicted"/>
<reference evidence="3 4" key="1">
    <citation type="journal article" date="2014" name="Int. J. Syst. Evol. Microbiol.">
        <title>Complete genome sequence of Corynebacterium casei LMG S-19264T (=DSM 44701T), isolated from a smear-ripened cheese.</title>
        <authorList>
            <consortium name="US DOE Joint Genome Institute (JGI-PGF)"/>
            <person name="Walter F."/>
            <person name="Albersmeier A."/>
            <person name="Kalinowski J."/>
            <person name="Ruckert C."/>
        </authorList>
    </citation>
    <scope>NUCLEOTIDE SEQUENCE [LARGE SCALE GENOMIC DNA]</scope>
    <source>
        <strain evidence="3 4">CGMCC 1.7029</strain>
    </source>
</reference>
<dbReference type="RefSeq" id="WP_146285938.1">
    <property type="nucleotide sequence ID" value="NZ_BMLP01000001.1"/>
</dbReference>
<comment type="caution">
    <text evidence="3">The sequence shown here is derived from an EMBL/GenBank/DDBJ whole genome shotgun (WGS) entry which is preliminary data.</text>
</comment>
<evidence type="ECO:0000256" key="2">
    <source>
        <dbReference type="SAM" id="SignalP"/>
    </source>
</evidence>
<dbReference type="Proteomes" id="UP000598196">
    <property type="component" value="Unassembled WGS sequence"/>
</dbReference>
<keyword evidence="4" id="KW-1185">Reference proteome</keyword>
<name>A0A918DBS5_9RHOB</name>
<organism evidence="3 4">
    <name type="scientific">Gemmobacter aquaticus</name>
    <dbReference type="NCBI Taxonomy" id="490185"/>
    <lineage>
        <taxon>Bacteria</taxon>
        <taxon>Pseudomonadati</taxon>
        <taxon>Pseudomonadota</taxon>
        <taxon>Alphaproteobacteria</taxon>
        <taxon>Rhodobacterales</taxon>
        <taxon>Paracoccaceae</taxon>
        <taxon>Gemmobacter</taxon>
    </lineage>
</organism>
<evidence type="ECO:0000313" key="4">
    <source>
        <dbReference type="Proteomes" id="UP000598196"/>
    </source>
</evidence>
<dbReference type="AlphaFoldDB" id="A0A918DBS5"/>
<keyword evidence="2" id="KW-0732">Signal</keyword>
<dbReference type="EMBL" id="BMLP01000001">
    <property type="protein sequence ID" value="GGO24326.1"/>
    <property type="molecule type" value="Genomic_DNA"/>
</dbReference>